<reference evidence="2 3" key="1">
    <citation type="journal article" date="2016" name="Eur. J. Clin. Microbiol. Infect. Dis.">
        <title>Whole genome sequencing as a tool for phylogenetic analysis of clinical strains of Mitis group streptococci.</title>
        <authorList>
            <person name="Rasmussen L.H."/>
            <person name="Dargis R."/>
            <person name="Hojholt K."/>
            <person name="Christensen J.J."/>
            <person name="Skovgaard O."/>
            <person name="Justesen U.S."/>
            <person name="Rosenvinge F.S."/>
            <person name="Moser C."/>
            <person name="Lukjancenko O."/>
            <person name="Rasmussen S."/>
            <person name="Nielsen X.C."/>
        </authorList>
    </citation>
    <scope>NUCLEOTIDE SEQUENCE [LARGE SCALE GENOMIC DNA]</scope>
    <source>
        <strain evidence="2 3">Y_5914_11</strain>
    </source>
</reference>
<feature type="transmembrane region" description="Helical" evidence="1">
    <location>
        <begin position="127"/>
        <end position="149"/>
    </location>
</feature>
<proteinExistence type="predicted"/>
<keyword evidence="1" id="KW-0472">Membrane</keyword>
<feature type="transmembrane region" description="Helical" evidence="1">
    <location>
        <begin position="96"/>
        <end position="121"/>
    </location>
</feature>
<feature type="transmembrane region" description="Helical" evidence="1">
    <location>
        <begin position="228"/>
        <end position="252"/>
    </location>
</feature>
<comment type="caution">
    <text evidence="2">The sequence shown here is derived from an EMBL/GenBank/DDBJ whole genome shotgun (WGS) entry which is preliminary data.</text>
</comment>
<keyword evidence="1" id="KW-0812">Transmembrane</keyword>
<feature type="transmembrane region" description="Helical" evidence="1">
    <location>
        <begin position="39"/>
        <end position="58"/>
    </location>
</feature>
<evidence type="ECO:0000313" key="2">
    <source>
        <dbReference type="EMBL" id="ORO80480.1"/>
    </source>
</evidence>
<sequence length="330" mass="38546">MEIKIIDKILSQKCFWTIIFTCWVFIGIIVSIFDSSLRYNYIYVFGVNFLLLAQIITYQNLMKKEIILKTSISGTKVNNLPLFPIFSKNNSYLNKWYSISICFAIGLIYFISLVLLKVLILQGLITIYGAITLILTVFIAIQLYLKYILYILTLRKISKLEFISLVPISLHNPSESDWIVKFTDSMSSFSNYFGILGIVYTALFYLTTPLSAIKFTKNTLVIDTPNNLVFIITWGIIFILIGFGYLLFDYLWKKYIKEIIKKIKRMQLKEYDITDYSNKQLNKDYIELFKLYKDSPNFPQLFNGKALNPIGYIPILINLYRLLQPFLTQN</sequence>
<dbReference type="EMBL" id="NCUW01000021">
    <property type="protein sequence ID" value="ORO80480.1"/>
    <property type="molecule type" value="Genomic_DNA"/>
</dbReference>
<evidence type="ECO:0000256" key="1">
    <source>
        <dbReference type="SAM" id="Phobius"/>
    </source>
</evidence>
<dbReference type="RefSeq" id="WP_084970764.1">
    <property type="nucleotide sequence ID" value="NZ_NCUW01000021.1"/>
</dbReference>
<keyword evidence="1" id="KW-1133">Transmembrane helix</keyword>
<accession>A0A1X1J570</accession>
<organism evidence="2 3">
    <name type="scientific">Streptococcus oralis subsp. dentisani</name>
    <dbReference type="NCBI Taxonomy" id="1458253"/>
    <lineage>
        <taxon>Bacteria</taxon>
        <taxon>Bacillati</taxon>
        <taxon>Bacillota</taxon>
        <taxon>Bacilli</taxon>
        <taxon>Lactobacillales</taxon>
        <taxon>Streptococcaceae</taxon>
        <taxon>Streptococcus</taxon>
    </lineage>
</organism>
<feature type="transmembrane region" description="Helical" evidence="1">
    <location>
        <begin position="14"/>
        <end position="33"/>
    </location>
</feature>
<name>A0A1X1J570_STROR</name>
<evidence type="ECO:0000313" key="3">
    <source>
        <dbReference type="Proteomes" id="UP000194008"/>
    </source>
</evidence>
<dbReference type="AlphaFoldDB" id="A0A1X1J570"/>
<gene>
    <name evidence="2" type="ORF">B7709_00305</name>
</gene>
<protein>
    <submittedName>
        <fullName evidence="2">Uncharacterized protein</fullName>
    </submittedName>
</protein>
<feature type="transmembrane region" description="Helical" evidence="1">
    <location>
        <begin position="189"/>
        <end position="208"/>
    </location>
</feature>
<dbReference type="Proteomes" id="UP000194008">
    <property type="component" value="Unassembled WGS sequence"/>
</dbReference>